<evidence type="ECO:0000256" key="1">
    <source>
        <dbReference type="SAM" id="Phobius"/>
    </source>
</evidence>
<keyword evidence="3" id="KW-1185">Reference proteome</keyword>
<reference evidence="2" key="1">
    <citation type="journal article" date="2022" name="New Phytol.">
        <title>Evolutionary transition to the ectomycorrhizal habit in the genomes of a hyperdiverse lineage of mushroom-forming fungi.</title>
        <authorList>
            <person name="Looney B."/>
            <person name="Miyauchi S."/>
            <person name="Morin E."/>
            <person name="Drula E."/>
            <person name="Courty P.E."/>
            <person name="Kohler A."/>
            <person name="Kuo A."/>
            <person name="LaButti K."/>
            <person name="Pangilinan J."/>
            <person name="Lipzen A."/>
            <person name="Riley R."/>
            <person name="Andreopoulos W."/>
            <person name="He G."/>
            <person name="Johnson J."/>
            <person name="Nolan M."/>
            <person name="Tritt A."/>
            <person name="Barry K.W."/>
            <person name="Grigoriev I.V."/>
            <person name="Nagy L.G."/>
            <person name="Hibbett D."/>
            <person name="Henrissat B."/>
            <person name="Matheny P.B."/>
            <person name="Labbe J."/>
            <person name="Martin F.M."/>
        </authorList>
    </citation>
    <scope>NUCLEOTIDE SEQUENCE</scope>
    <source>
        <strain evidence="2">BPL690</strain>
    </source>
</reference>
<evidence type="ECO:0000313" key="2">
    <source>
        <dbReference type="EMBL" id="KAI0291031.1"/>
    </source>
</evidence>
<keyword evidence="1" id="KW-0472">Membrane</keyword>
<dbReference type="Proteomes" id="UP001203297">
    <property type="component" value="Unassembled WGS sequence"/>
</dbReference>
<sequence>MCVSARQVLLIPLSVVPVGGLFVAAAFKALDTARYLHKPIPSPFSLVIRPFSSLFHRSRLLTSSWNTSGTTVFSSLLLRFDASLVGLVFSVSNQIGAVMWAHETALVCN</sequence>
<gene>
    <name evidence="2" type="ORF">B0F90DRAFT_1781208</name>
</gene>
<evidence type="ECO:0000313" key="3">
    <source>
        <dbReference type="Proteomes" id="UP001203297"/>
    </source>
</evidence>
<feature type="transmembrane region" description="Helical" evidence="1">
    <location>
        <begin position="6"/>
        <end position="27"/>
    </location>
</feature>
<name>A0AAD4LU36_9AGAM</name>
<dbReference type="EMBL" id="WTXG01000185">
    <property type="protein sequence ID" value="KAI0291031.1"/>
    <property type="molecule type" value="Genomic_DNA"/>
</dbReference>
<protein>
    <submittedName>
        <fullName evidence="2">Uncharacterized protein</fullName>
    </submittedName>
</protein>
<keyword evidence="1" id="KW-1133">Transmembrane helix</keyword>
<keyword evidence="1" id="KW-0812">Transmembrane</keyword>
<dbReference type="AlphaFoldDB" id="A0AAD4LU36"/>
<organism evidence="2 3">
    <name type="scientific">Multifurca ochricompacta</name>
    <dbReference type="NCBI Taxonomy" id="376703"/>
    <lineage>
        <taxon>Eukaryota</taxon>
        <taxon>Fungi</taxon>
        <taxon>Dikarya</taxon>
        <taxon>Basidiomycota</taxon>
        <taxon>Agaricomycotina</taxon>
        <taxon>Agaricomycetes</taxon>
        <taxon>Russulales</taxon>
        <taxon>Russulaceae</taxon>
        <taxon>Multifurca</taxon>
    </lineage>
</organism>
<comment type="caution">
    <text evidence="2">The sequence shown here is derived from an EMBL/GenBank/DDBJ whole genome shotgun (WGS) entry which is preliminary data.</text>
</comment>
<accession>A0AAD4LU36</accession>
<proteinExistence type="predicted"/>